<feature type="signal peptide" evidence="1">
    <location>
        <begin position="1"/>
        <end position="22"/>
    </location>
</feature>
<dbReference type="AlphaFoldDB" id="A0A1J1HSG7"/>
<keyword evidence="1" id="KW-0732">Signal</keyword>
<keyword evidence="3" id="KW-1185">Reference proteome</keyword>
<name>A0A1J1HSG7_9DIPT</name>
<evidence type="ECO:0000313" key="3">
    <source>
        <dbReference type="Proteomes" id="UP000183832"/>
    </source>
</evidence>
<dbReference type="Proteomes" id="UP000183832">
    <property type="component" value="Unassembled WGS sequence"/>
</dbReference>
<organism evidence="2 3">
    <name type="scientific">Clunio marinus</name>
    <dbReference type="NCBI Taxonomy" id="568069"/>
    <lineage>
        <taxon>Eukaryota</taxon>
        <taxon>Metazoa</taxon>
        <taxon>Ecdysozoa</taxon>
        <taxon>Arthropoda</taxon>
        <taxon>Hexapoda</taxon>
        <taxon>Insecta</taxon>
        <taxon>Pterygota</taxon>
        <taxon>Neoptera</taxon>
        <taxon>Endopterygota</taxon>
        <taxon>Diptera</taxon>
        <taxon>Nematocera</taxon>
        <taxon>Chironomoidea</taxon>
        <taxon>Chironomidae</taxon>
        <taxon>Clunio</taxon>
    </lineage>
</organism>
<proteinExistence type="predicted"/>
<dbReference type="EMBL" id="CVRI01000012">
    <property type="protein sequence ID" value="CRK89422.1"/>
    <property type="molecule type" value="Genomic_DNA"/>
</dbReference>
<sequence>MMTTEVALALALLIDMLHNAMCVNSGSATWMDDEEANDCSTVLFGEVMGGKMKIQYICNTAEKA</sequence>
<gene>
    <name evidence="2" type="ORF">CLUMA_CG003171</name>
</gene>
<accession>A0A1J1HSG7</accession>
<protein>
    <submittedName>
        <fullName evidence="2">CLUMA_CG003171, isoform A</fullName>
    </submittedName>
</protein>
<evidence type="ECO:0000256" key="1">
    <source>
        <dbReference type="SAM" id="SignalP"/>
    </source>
</evidence>
<feature type="chain" id="PRO_5012407687" evidence="1">
    <location>
        <begin position="23"/>
        <end position="64"/>
    </location>
</feature>
<evidence type="ECO:0000313" key="2">
    <source>
        <dbReference type="EMBL" id="CRK89422.1"/>
    </source>
</evidence>
<reference evidence="2 3" key="1">
    <citation type="submission" date="2015-04" db="EMBL/GenBank/DDBJ databases">
        <authorList>
            <person name="Syromyatnikov M.Y."/>
            <person name="Popov V.N."/>
        </authorList>
    </citation>
    <scope>NUCLEOTIDE SEQUENCE [LARGE SCALE GENOMIC DNA]</scope>
</reference>